<dbReference type="EMBL" id="FJ625794">
    <property type="protein sequence ID" value="ACO36914.1"/>
    <property type="molecule type" value="Genomic_DNA"/>
</dbReference>
<keyword evidence="2" id="KW-0472">Membrane</keyword>
<feature type="transmembrane region" description="Helical" evidence="2">
    <location>
        <begin position="12"/>
        <end position="35"/>
    </location>
</feature>
<dbReference type="AlphaFoldDB" id="C1JGW3"/>
<evidence type="ECO:0000256" key="2">
    <source>
        <dbReference type="SAM" id="Phobius"/>
    </source>
</evidence>
<protein>
    <submittedName>
        <fullName evidence="3">Uncharacterized protein</fullName>
    </submittedName>
</protein>
<evidence type="ECO:0000313" key="3">
    <source>
        <dbReference type="EMBL" id="ACO36914.1"/>
    </source>
</evidence>
<sequence>MAKQKKRAISDIVMGTFVFIIATGFVTVVSTAVLLKRAKRAPKDAEQSHSDDDDDWKKDDWNHGPRKKGERKD</sequence>
<name>C1JGW3_OENOE</name>
<feature type="region of interest" description="Disordered" evidence="1">
    <location>
        <begin position="37"/>
        <end position="73"/>
    </location>
</feature>
<proteinExistence type="predicted"/>
<feature type="compositionally biased region" description="Basic and acidic residues" evidence="1">
    <location>
        <begin position="41"/>
        <end position="63"/>
    </location>
</feature>
<accession>C1JGW3</accession>
<organism evidence="3">
    <name type="scientific">Oenococcus oeni</name>
    <name type="common">Leuconostoc oenos</name>
    <dbReference type="NCBI Taxonomy" id="1247"/>
    <lineage>
        <taxon>Bacteria</taxon>
        <taxon>Bacillati</taxon>
        <taxon>Bacillota</taxon>
        <taxon>Bacilli</taxon>
        <taxon>Lactobacillales</taxon>
        <taxon>Lactobacillaceae</taxon>
        <taxon>Oenococcus</taxon>
    </lineage>
</organism>
<reference evidence="3" key="1">
    <citation type="journal article" date="2009" name="Appl. Environ. Microbiol.">
        <title>Oenococcus oeni genome plasticity is associated with fitness.</title>
        <authorList>
            <person name="Bon E."/>
            <person name="Delaherche A."/>
            <person name="Bilhere E."/>
            <person name="De Daruvar A."/>
            <person name="Lonvaud-Funel A."/>
            <person name="Le Marrec C."/>
        </authorList>
    </citation>
    <scope>NUCLEOTIDE SEQUENCE</scope>
    <source>
        <strain evidence="3">IOEB-SARCO 1491</strain>
    </source>
</reference>
<feature type="compositionally biased region" description="Basic residues" evidence="1">
    <location>
        <begin position="64"/>
        <end position="73"/>
    </location>
</feature>
<keyword evidence="2" id="KW-1133">Transmembrane helix</keyword>
<evidence type="ECO:0000256" key="1">
    <source>
        <dbReference type="SAM" id="MobiDB-lite"/>
    </source>
</evidence>
<keyword evidence="2" id="KW-0812">Transmembrane</keyword>